<dbReference type="EMBL" id="DTBD01000008">
    <property type="protein sequence ID" value="HGQ63825.1"/>
    <property type="molecule type" value="Genomic_DNA"/>
</dbReference>
<sequence>MRIRELKQIYRVSEGFTATLSKGVTVLNSFIKSLKGFSLNLGSKHQIENTIQEVAEILANMVAIGKEKRNVCGYYDVLSGVCGHLRFEIQIPSMTLVKDGNEYKPVVSLHPEVCAVCPFWHKRRS</sequence>
<proteinExistence type="predicted"/>
<name>A0A7C4NJX4_9CREN</name>
<dbReference type="EMBL" id="DTCK01000036">
    <property type="protein sequence ID" value="HGQ36160.1"/>
    <property type="molecule type" value="Genomic_DNA"/>
</dbReference>
<protein>
    <submittedName>
        <fullName evidence="2">Uncharacterized protein</fullName>
    </submittedName>
</protein>
<evidence type="ECO:0000313" key="2">
    <source>
        <dbReference type="EMBL" id="HGQ63825.1"/>
    </source>
</evidence>
<reference evidence="2" key="1">
    <citation type="journal article" date="2020" name="mSystems">
        <title>Genome- and Community-Level Interaction Insights into Carbon Utilization and Element Cycling Functions of Hydrothermarchaeota in Hydrothermal Sediment.</title>
        <authorList>
            <person name="Zhou Z."/>
            <person name="Liu Y."/>
            <person name="Xu W."/>
            <person name="Pan J."/>
            <person name="Luo Z.H."/>
            <person name="Li M."/>
        </authorList>
    </citation>
    <scope>NUCLEOTIDE SEQUENCE [LARGE SCALE GENOMIC DNA]</scope>
    <source>
        <strain evidence="2">SpSt-637</strain>
        <strain evidence="1">SpSt-667</strain>
    </source>
</reference>
<dbReference type="AlphaFoldDB" id="A0A7C4NJX4"/>
<evidence type="ECO:0000313" key="1">
    <source>
        <dbReference type="EMBL" id="HGQ36160.1"/>
    </source>
</evidence>
<gene>
    <name evidence="2" type="ORF">ENU08_01075</name>
    <name evidence="1" type="ORF">ENU41_05730</name>
</gene>
<accession>A0A7C4NJX4</accession>
<comment type="caution">
    <text evidence="2">The sequence shown here is derived from an EMBL/GenBank/DDBJ whole genome shotgun (WGS) entry which is preliminary data.</text>
</comment>
<organism evidence="2">
    <name type="scientific">Ignisphaera aggregans</name>
    <dbReference type="NCBI Taxonomy" id="334771"/>
    <lineage>
        <taxon>Archaea</taxon>
        <taxon>Thermoproteota</taxon>
        <taxon>Thermoprotei</taxon>
        <taxon>Desulfurococcales</taxon>
        <taxon>Desulfurococcaceae</taxon>
        <taxon>Ignisphaera</taxon>
    </lineage>
</organism>